<accession>A0ABS0ARH8</accession>
<keyword evidence="5" id="KW-0804">Transcription</keyword>
<reference evidence="8 9" key="1">
    <citation type="submission" date="2012-09" db="EMBL/GenBank/DDBJ databases">
        <title>Genome Sequence of alkane-degrading Bacterium Alcanivorax sp. 521-1.</title>
        <authorList>
            <person name="Lai Q."/>
            <person name="Shao Z."/>
        </authorList>
    </citation>
    <scope>NUCLEOTIDE SEQUENCE [LARGE SCALE GENOMIC DNA]</scope>
    <source>
        <strain evidence="8 9">521-1</strain>
    </source>
</reference>
<dbReference type="PANTHER" id="PTHR48111:SF4">
    <property type="entry name" value="DNA-BINDING DUAL TRANSCRIPTIONAL REGULATOR OMPR"/>
    <property type="match status" value="1"/>
</dbReference>
<keyword evidence="4" id="KW-0238">DNA-binding</keyword>
<dbReference type="SUPFAM" id="SSF52172">
    <property type="entry name" value="CheY-like"/>
    <property type="match status" value="1"/>
</dbReference>
<evidence type="ECO:0000259" key="7">
    <source>
        <dbReference type="PROSITE" id="PS50110"/>
    </source>
</evidence>
<evidence type="ECO:0000256" key="5">
    <source>
        <dbReference type="ARBA" id="ARBA00023163"/>
    </source>
</evidence>
<dbReference type="InterPro" id="IPR039420">
    <property type="entry name" value="WalR-like"/>
</dbReference>
<sequence>MTTGERRGSRSLRGAAVVAERPLRVAVVEDYGPMRALLVRELVAGGFRAVGYPDAASLWRHFPDAAFDLVVLNIGLPDEDGFSVSRRLRRDTRVPVVMVSGYGSNEHQLLGLREGADAYLVKPVDIHVLLATLERLARRLGLDDDGAPPRSAGWWLAEDGWLLRTPDNREIALNGHERALLSRLLAAAGAWVPDRDLSAALANGDARPGERPVPARLLRRLRRKIAAFTGLPPPLESRAGAHRFASLINEDAYRPRRRR</sequence>
<dbReference type="InterPro" id="IPR011006">
    <property type="entry name" value="CheY-like_superfamily"/>
</dbReference>
<proteinExistence type="predicted"/>
<dbReference type="InterPro" id="IPR036388">
    <property type="entry name" value="WH-like_DNA-bd_sf"/>
</dbReference>
<evidence type="ECO:0000313" key="8">
    <source>
        <dbReference type="EMBL" id="MBF5056544.1"/>
    </source>
</evidence>
<dbReference type="PANTHER" id="PTHR48111">
    <property type="entry name" value="REGULATOR OF RPOS"/>
    <property type="match status" value="1"/>
</dbReference>
<protein>
    <submittedName>
        <fullName evidence="8">Two-component response regulator</fullName>
    </submittedName>
</protein>
<dbReference type="Gene3D" id="1.10.10.10">
    <property type="entry name" value="Winged helix-like DNA-binding domain superfamily/Winged helix DNA-binding domain"/>
    <property type="match status" value="1"/>
</dbReference>
<name>A0ABS0ARH8_9GAMM</name>
<gene>
    <name evidence="8" type="ORF">Y5W_01838</name>
</gene>
<evidence type="ECO:0000313" key="9">
    <source>
        <dbReference type="Proteomes" id="UP000662703"/>
    </source>
</evidence>
<keyword evidence="2" id="KW-0902">Two-component regulatory system</keyword>
<keyword evidence="3" id="KW-0805">Transcription regulation</keyword>
<dbReference type="InterPro" id="IPR001789">
    <property type="entry name" value="Sig_transdc_resp-reg_receiver"/>
</dbReference>
<keyword evidence="1" id="KW-0597">Phosphoprotein</keyword>
<keyword evidence="9" id="KW-1185">Reference proteome</keyword>
<dbReference type="Gene3D" id="3.40.50.2300">
    <property type="match status" value="1"/>
</dbReference>
<evidence type="ECO:0000256" key="2">
    <source>
        <dbReference type="ARBA" id="ARBA00023012"/>
    </source>
</evidence>
<dbReference type="SUPFAM" id="SSF46894">
    <property type="entry name" value="C-terminal effector domain of the bipartite response regulators"/>
    <property type="match status" value="1"/>
</dbReference>
<evidence type="ECO:0000256" key="6">
    <source>
        <dbReference type="PROSITE-ProRule" id="PRU00169"/>
    </source>
</evidence>
<dbReference type="SMART" id="SM00448">
    <property type="entry name" value="REC"/>
    <property type="match status" value="1"/>
</dbReference>
<comment type="caution">
    <text evidence="6">Lacks conserved residue(s) required for the propagation of feature annotation.</text>
</comment>
<dbReference type="InterPro" id="IPR016032">
    <property type="entry name" value="Sig_transdc_resp-reg_C-effctor"/>
</dbReference>
<feature type="domain" description="Response regulatory" evidence="7">
    <location>
        <begin position="24"/>
        <end position="137"/>
    </location>
</feature>
<evidence type="ECO:0000256" key="1">
    <source>
        <dbReference type="ARBA" id="ARBA00022553"/>
    </source>
</evidence>
<comment type="caution">
    <text evidence="8">The sequence shown here is derived from an EMBL/GenBank/DDBJ whole genome shotgun (WGS) entry which is preliminary data.</text>
</comment>
<evidence type="ECO:0000256" key="4">
    <source>
        <dbReference type="ARBA" id="ARBA00023125"/>
    </source>
</evidence>
<dbReference type="Pfam" id="PF00072">
    <property type="entry name" value="Response_reg"/>
    <property type="match status" value="1"/>
</dbReference>
<dbReference type="PROSITE" id="PS50110">
    <property type="entry name" value="RESPONSE_REGULATORY"/>
    <property type="match status" value="1"/>
</dbReference>
<organism evidence="8 9">
    <name type="scientific">Alloalcanivorax profundimaris</name>
    <dbReference type="NCBI Taxonomy" id="2735259"/>
    <lineage>
        <taxon>Bacteria</taxon>
        <taxon>Pseudomonadati</taxon>
        <taxon>Pseudomonadota</taxon>
        <taxon>Gammaproteobacteria</taxon>
        <taxon>Oceanospirillales</taxon>
        <taxon>Alcanivoracaceae</taxon>
        <taxon>Alloalcanivorax</taxon>
    </lineage>
</organism>
<dbReference type="EMBL" id="ARXX01000024">
    <property type="protein sequence ID" value="MBF5056544.1"/>
    <property type="molecule type" value="Genomic_DNA"/>
</dbReference>
<evidence type="ECO:0000256" key="3">
    <source>
        <dbReference type="ARBA" id="ARBA00023015"/>
    </source>
</evidence>
<dbReference type="Proteomes" id="UP000662703">
    <property type="component" value="Unassembled WGS sequence"/>
</dbReference>